<comment type="catalytic activity">
    <reaction evidence="1 9">
        <text>N-(5-phospho-beta-D-ribosyl)anthranilate = 1-(2-carboxyphenylamino)-1-deoxy-D-ribulose 5-phosphate</text>
        <dbReference type="Rhea" id="RHEA:21540"/>
        <dbReference type="ChEBI" id="CHEBI:18277"/>
        <dbReference type="ChEBI" id="CHEBI:58613"/>
        <dbReference type="EC" id="5.3.1.24"/>
    </reaction>
</comment>
<comment type="pathway">
    <text evidence="2 9">Amino-acid biosynthesis; L-tryptophan biosynthesis; L-tryptophan from chorismate: step 3/5.</text>
</comment>
<comment type="similarity">
    <text evidence="9">Belongs to the TrpF family.</text>
</comment>
<dbReference type="CDD" id="cd00405">
    <property type="entry name" value="PRAI"/>
    <property type="match status" value="1"/>
</dbReference>
<dbReference type="UniPathway" id="UPA00035">
    <property type="reaction ID" value="UER00042"/>
</dbReference>
<keyword evidence="5 9" id="KW-0028">Amino-acid biosynthesis</keyword>
<dbReference type="InterPro" id="IPR011060">
    <property type="entry name" value="RibuloseP-bd_barrel"/>
</dbReference>
<dbReference type="EC" id="5.3.1.24" evidence="3 9"/>
<evidence type="ECO:0000256" key="8">
    <source>
        <dbReference type="ARBA" id="ARBA00023235"/>
    </source>
</evidence>
<dbReference type="Gene3D" id="3.20.20.70">
    <property type="entry name" value="Aldolase class I"/>
    <property type="match status" value="1"/>
</dbReference>
<evidence type="ECO:0000313" key="12">
    <source>
        <dbReference type="Proteomes" id="UP000324376"/>
    </source>
</evidence>
<evidence type="ECO:0000256" key="1">
    <source>
        <dbReference type="ARBA" id="ARBA00001164"/>
    </source>
</evidence>
<feature type="domain" description="N-(5'phosphoribosyl) anthranilate isomerase (PRAI)" evidence="10">
    <location>
        <begin position="7"/>
        <end position="209"/>
    </location>
</feature>
<evidence type="ECO:0000256" key="2">
    <source>
        <dbReference type="ARBA" id="ARBA00004664"/>
    </source>
</evidence>
<evidence type="ECO:0000256" key="7">
    <source>
        <dbReference type="ARBA" id="ARBA00023141"/>
    </source>
</evidence>
<evidence type="ECO:0000256" key="3">
    <source>
        <dbReference type="ARBA" id="ARBA00012572"/>
    </source>
</evidence>
<accession>A0A5S5C6Q0</accession>
<evidence type="ECO:0000256" key="6">
    <source>
        <dbReference type="ARBA" id="ARBA00022822"/>
    </source>
</evidence>
<dbReference type="GO" id="GO:0004640">
    <property type="term" value="F:phosphoribosylanthranilate isomerase activity"/>
    <property type="evidence" value="ECO:0007669"/>
    <property type="project" value="UniProtKB-UniRule"/>
</dbReference>
<dbReference type="PANTHER" id="PTHR42894:SF1">
    <property type="entry name" value="N-(5'-PHOSPHORIBOSYL)ANTHRANILATE ISOMERASE"/>
    <property type="match status" value="1"/>
</dbReference>
<dbReference type="Pfam" id="PF00697">
    <property type="entry name" value="PRAI"/>
    <property type="match status" value="1"/>
</dbReference>
<evidence type="ECO:0000256" key="4">
    <source>
        <dbReference type="ARBA" id="ARBA00022272"/>
    </source>
</evidence>
<reference evidence="11 12" key="1">
    <citation type="submission" date="2019-07" db="EMBL/GenBank/DDBJ databases">
        <title>Genomic Encyclopedia of Archaeal and Bacterial Type Strains, Phase II (KMG-II): from individual species to whole genera.</title>
        <authorList>
            <person name="Goeker M."/>
        </authorList>
    </citation>
    <scope>NUCLEOTIDE SEQUENCE [LARGE SCALE GENOMIC DNA]</scope>
    <source>
        <strain evidence="11 12">DSM 17527</strain>
    </source>
</reference>
<dbReference type="AlphaFoldDB" id="A0A5S5C6Q0"/>
<comment type="caution">
    <text evidence="11">The sequence shown here is derived from an EMBL/GenBank/DDBJ whole genome shotgun (WGS) entry which is preliminary data.</text>
</comment>
<dbReference type="EMBL" id="VNHU01000005">
    <property type="protein sequence ID" value="TYP73643.1"/>
    <property type="molecule type" value="Genomic_DNA"/>
</dbReference>
<name>A0A5S5C6Q0_9FLAO</name>
<sequence>MKVPENIEDVAALQPGYLGFIFYANSPRNFEGSIPKLSEEIKGVGVFVDAEISFILKTVKTHKLKAVQLHGNESVAFCTKLRNELNVQEANHSSKTSQNQIALWKVFSIKDQFDFSQLNPYEGIVDCFLFDTKGKNKGGNGVTFDWTLLSKYESDTPFVLSGGIGLDEVDSLREFMKQPQAAKLHAIDVNSKFESKPGFKNADQLKMFITDLYHPGQ</sequence>
<organism evidence="11 12">
    <name type="scientific">Aquimarina intermedia</name>
    <dbReference type="NCBI Taxonomy" id="350814"/>
    <lineage>
        <taxon>Bacteria</taxon>
        <taxon>Pseudomonadati</taxon>
        <taxon>Bacteroidota</taxon>
        <taxon>Flavobacteriia</taxon>
        <taxon>Flavobacteriales</taxon>
        <taxon>Flavobacteriaceae</taxon>
        <taxon>Aquimarina</taxon>
    </lineage>
</organism>
<dbReference type="Proteomes" id="UP000324376">
    <property type="component" value="Unassembled WGS sequence"/>
</dbReference>
<dbReference type="InterPro" id="IPR013785">
    <property type="entry name" value="Aldolase_TIM"/>
</dbReference>
<dbReference type="OrthoDB" id="9786954at2"/>
<protein>
    <recommendedName>
        <fullName evidence="4 9">N-(5'-phosphoribosyl)anthranilate isomerase</fullName>
        <shortName evidence="9">PRAI</shortName>
        <ecNumber evidence="3 9">5.3.1.24</ecNumber>
    </recommendedName>
</protein>
<dbReference type="GO" id="GO:0000162">
    <property type="term" value="P:L-tryptophan biosynthetic process"/>
    <property type="evidence" value="ECO:0007669"/>
    <property type="project" value="UniProtKB-UniRule"/>
</dbReference>
<dbReference type="InterPro" id="IPR044643">
    <property type="entry name" value="TrpF_fam"/>
</dbReference>
<keyword evidence="6 9" id="KW-0822">Tryptophan biosynthesis</keyword>
<keyword evidence="7 9" id="KW-0057">Aromatic amino acid biosynthesis</keyword>
<evidence type="ECO:0000313" key="11">
    <source>
        <dbReference type="EMBL" id="TYP73643.1"/>
    </source>
</evidence>
<dbReference type="HAMAP" id="MF_00135">
    <property type="entry name" value="PRAI"/>
    <property type="match status" value="1"/>
</dbReference>
<gene>
    <name evidence="9" type="primary">trpF</name>
    <name evidence="11" type="ORF">BD809_105234</name>
</gene>
<evidence type="ECO:0000256" key="9">
    <source>
        <dbReference type="HAMAP-Rule" id="MF_00135"/>
    </source>
</evidence>
<keyword evidence="8 9" id="KW-0413">Isomerase</keyword>
<keyword evidence="12" id="KW-1185">Reference proteome</keyword>
<proteinExistence type="inferred from homology"/>
<dbReference type="PANTHER" id="PTHR42894">
    <property type="entry name" value="N-(5'-PHOSPHORIBOSYL)ANTHRANILATE ISOMERASE"/>
    <property type="match status" value="1"/>
</dbReference>
<dbReference type="SUPFAM" id="SSF51366">
    <property type="entry name" value="Ribulose-phoshate binding barrel"/>
    <property type="match status" value="1"/>
</dbReference>
<dbReference type="InterPro" id="IPR001240">
    <property type="entry name" value="PRAI_dom"/>
</dbReference>
<evidence type="ECO:0000259" key="10">
    <source>
        <dbReference type="Pfam" id="PF00697"/>
    </source>
</evidence>
<evidence type="ECO:0000256" key="5">
    <source>
        <dbReference type="ARBA" id="ARBA00022605"/>
    </source>
</evidence>